<name>A0A1W1BW70_9ZZZZ</name>
<dbReference type="SUPFAM" id="SSF48452">
    <property type="entry name" value="TPR-like"/>
    <property type="match status" value="1"/>
</dbReference>
<sequence>MDSPQYSWVKEYIGKSVTELEIISAIEREKNINKAFFYLKENKSDDNRKLIELKNRLIEKSKIDNNLYVTHYKDANDFKIKTINSFTQTLNELYPKDKKLSEIEKLRATHQIFAKSRQKNYIPHDKNEEILSKFINSDQDRLLLYGESGYGKSALIANYLNRFRADDNSYFIIEHYIGGAGELSNDLHQMLRRVMLEIKEEFNLADEIPTEPQKIMDEFALWVHRVKRPTIIVFDGYNQIEDELKEKLFYYIPEKLESVKLIISSIKDDYPIDNKYKIEPLTKKEQEELIVDYLKGYGKEGIALKIQNQISNHPQTDNTLFLRTLLNEIRLLGNFDNVETDIANYLQAKDVVELFMKIFERLESDYRENLAKEVLLLLYVSRDGLSEDNLMEIINQNTTKKLTRLEFSPLFLAVEEHLINRGGLYGFFHDYIREAVKNRYLSSDELVNEVRRKIIDYFEGREIDNQRVRELPFQLFALQDRDRLYSCLIDVEFFVSVQEVDEYELLEYVQFVDEIYPVSDELTNKLLTKEYNSETINNIGYFFHLTYTDYENALLLFKKMIKLDRNDSSIVINNYNNIGGLYATMGNYKRSFIMHKKALEHSIDFFGENHLDTAICYNSLAFIYESCEKFDEALIFYQKALKIREAILSKNHVQTAILYNNIAGIYSILAKYEEALKLYEKALFITTKTLGKNHFENSIHYNNIAWIHYTMGDYETALKEYNHSLDISINAVGENHTSTLQSYDNLASYYLAIGKYSKALSIFEDTLRKTKNIFGEEHVETAITMGNLATTYYNMEEYDKGIVLAKQALDISEKILGKDTHTTATKYNNLALFYSALEDYDKALELYKIALRISIKIRGEKHPDTAISYNNLAGVYESKEEYDVALPLYQKALEIYEDVFGEEHPDTAMLYNNLAYLYESMNKLEEALVLYEKAYKIKMIFFDEEHPDVVGVARNIKLVKENMGNLLYF</sequence>
<dbReference type="Gene3D" id="3.40.50.300">
    <property type="entry name" value="P-loop containing nucleotide triphosphate hydrolases"/>
    <property type="match status" value="1"/>
</dbReference>
<dbReference type="Gene3D" id="1.25.40.10">
    <property type="entry name" value="Tetratricopeptide repeat domain"/>
    <property type="match status" value="3"/>
</dbReference>
<evidence type="ECO:0000256" key="3">
    <source>
        <dbReference type="ARBA" id="ARBA00022803"/>
    </source>
</evidence>
<evidence type="ECO:0000313" key="6">
    <source>
        <dbReference type="EMBL" id="SFV57848.1"/>
    </source>
</evidence>
<keyword evidence="1" id="KW-0879">Wnt signaling pathway</keyword>
<dbReference type="SUPFAM" id="SSF81901">
    <property type="entry name" value="HCP-like"/>
    <property type="match status" value="1"/>
</dbReference>
<organism evidence="6">
    <name type="scientific">hydrothermal vent metagenome</name>
    <dbReference type="NCBI Taxonomy" id="652676"/>
    <lineage>
        <taxon>unclassified sequences</taxon>
        <taxon>metagenomes</taxon>
        <taxon>ecological metagenomes</taxon>
    </lineage>
</organism>
<evidence type="ECO:0000259" key="5">
    <source>
        <dbReference type="Pfam" id="PF24884"/>
    </source>
</evidence>
<proteinExistence type="predicted"/>
<dbReference type="GO" id="GO:0016055">
    <property type="term" value="P:Wnt signaling pathway"/>
    <property type="evidence" value="ECO:0007669"/>
    <property type="project" value="UniProtKB-KW"/>
</dbReference>
<dbReference type="InterPro" id="IPR011990">
    <property type="entry name" value="TPR-like_helical_dom_sf"/>
</dbReference>
<accession>A0A1W1BW70</accession>
<dbReference type="PANTHER" id="PTHR45641:SF19">
    <property type="entry name" value="NEPHROCYSTIN-3"/>
    <property type="match status" value="1"/>
</dbReference>
<feature type="domain" description="Nephrocystin 3 helical" evidence="5">
    <location>
        <begin position="315"/>
        <end position="438"/>
    </location>
</feature>
<evidence type="ECO:0000256" key="2">
    <source>
        <dbReference type="ARBA" id="ARBA00022737"/>
    </source>
</evidence>
<keyword evidence="2" id="KW-0677">Repeat</keyword>
<dbReference type="InterPro" id="IPR019734">
    <property type="entry name" value="TPR_rpt"/>
</dbReference>
<evidence type="ECO:0000256" key="1">
    <source>
        <dbReference type="ARBA" id="ARBA00022687"/>
    </source>
</evidence>
<evidence type="ECO:0000256" key="4">
    <source>
        <dbReference type="ARBA" id="ARBA00040387"/>
    </source>
</evidence>
<dbReference type="AlphaFoldDB" id="A0A1W1BW70"/>
<dbReference type="PANTHER" id="PTHR45641">
    <property type="entry name" value="TETRATRICOPEPTIDE REPEAT PROTEIN (AFU_ORTHOLOGUE AFUA_6G03870)"/>
    <property type="match status" value="1"/>
</dbReference>
<protein>
    <recommendedName>
        <fullName evidence="4">Nephrocystin-3</fullName>
    </recommendedName>
</protein>
<dbReference type="SUPFAM" id="SSF52540">
    <property type="entry name" value="P-loop containing nucleoside triphosphate hydrolases"/>
    <property type="match status" value="1"/>
</dbReference>
<reference evidence="6" key="1">
    <citation type="submission" date="2016-10" db="EMBL/GenBank/DDBJ databases">
        <authorList>
            <person name="de Groot N.N."/>
        </authorList>
    </citation>
    <scope>NUCLEOTIDE SEQUENCE</scope>
</reference>
<dbReference type="EMBL" id="FPHN01000082">
    <property type="protein sequence ID" value="SFV57848.1"/>
    <property type="molecule type" value="Genomic_DNA"/>
</dbReference>
<dbReference type="InterPro" id="IPR056883">
    <property type="entry name" value="NPHP3_hel"/>
</dbReference>
<dbReference type="Pfam" id="PF24884">
    <property type="entry name" value="NPHP3_hel"/>
    <property type="match status" value="1"/>
</dbReference>
<dbReference type="PROSITE" id="PS50005">
    <property type="entry name" value="TPR"/>
    <property type="match status" value="6"/>
</dbReference>
<dbReference type="Pfam" id="PF13374">
    <property type="entry name" value="TPR_10"/>
    <property type="match status" value="3"/>
</dbReference>
<dbReference type="InterPro" id="IPR027417">
    <property type="entry name" value="P-loop_NTPase"/>
</dbReference>
<dbReference type="SMART" id="SM00028">
    <property type="entry name" value="TPR"/>
    <property type="match status" value="10"/>
</dbReference>
<keyword evidence="3" id="KW-0802">TPR repeat</keyword>
<gene>
    <name evidence="6" type="ORF">MNB_SV-14-1320</name>
</gene>
<dbReference type="Pfam" id="PF13424">
    <property type="entry name" value="TPR_12"/>
    <property type="match status" value="3"/>
</dbReference>
<dbReference type="PRINTS" id="PR00381">
    <property type="entry name" value="KINESINLIGHT"/>
</dbReference>